<proteinExistence type="predicted"/>
<keyword evidence="2" id="KW-0378">Hydrolase</keyword>
<dbReference type="GO" id="GO:0009307">
    <property type="term" value="P:DNA restriction-modification system"/>
    <property type="evidence" value="ECO:0007669"/>
    <property type="project" value="InterPro"/>
</dbReference>
<reference evidence="2" key="1">
    <citation type="submission" date="2018-09" db="EMBL/GenBank/DDBJ databases">
        <authorList>
            <person name="Ashton P.M."/>
            <person name="Dallman T."/>
            <person name="Nair S."/>
            <person name="De Pinna E."/>
            <person name="Peters T."/>
            <person name="Grant K."/>
        </authorList>
    </citation>
    <scope>NUCLEOTIDE SEQUENCE [LARGE SCALE GENOMIC DNA]</scope>
    <source>
        <strain evidence="2">598938</strain>
    </source>
</reference>
<dbReference type="Proteomes" id="UP000885348">
    <property type="component" value="Unassembled WGS sequence"/>
</dbReference>
<dbReference type="PANTHER" id="PTHR30015">
    <property type="entry name" value="MRR RESTRICTION SYSTEM PROTEIN"/>
    <property type="match status" value="1"/>
</dbReference>
<dbReference type="AlphaFoldDB" id="A0A3R1ADA7"/>
<evidence type="ECO:0000313" key="2">
    <source>
        <dbReference type="EMBL" id="MML56172.1"/>
    </source>
</evidence>
<dbReference type="InterPro" id="IPR007560">
    <property type="entry name" value="Restrct_endonuc_IV_Mrr"/>
</dbReference>
<dbReference type="Gene3D" id="3.40.1350.10">
    <property type="match status" value="1"/>
</dbReference>
<sequence length="197" mass="22536">MLPVILLLFLLSAAVVVTGWFNRTPGARVRRHRRYRQVAERVLTRLPQLASDGARLNYLRRINPYVFEELLLLALENQGLKVIRNPSYSGDGGSDGQVLIDGKRWLIQAKRYSRSISPQHVRAFGELLARENCCGFFIHTGRTGRKSRDGLQTYPQVRLVSGQRLLNLLAGNADWYSQEFKIKTNGEHMNVHDRCSF</sequence>
<comment type="caution">
    <text evidence="2">The sequence shown here is derived from an EMBL/GenBank/DDBJ whole genome shotgun (WGS) entry which is preliminary data.</text>
</comment>
<feature type="domain" description="Restriction endonuclease type IV Mrr" evidence="1">
    <location>
        <begin position="59"/>
        <end position="169"/>
    </location>
</feature>
<accession>A0A3R1ADA7</accession>
<dbReference type="EMBL" id="RVVJ01000036">
    <property type="protein sequence ID" value="MML56172.1"/>
    <property type="molecule type" value="Genomic_DNA"/>
</dbReference>
<dbReference type="GO" id="GO:0003677">
    <property type="term" value="F:DNA binding"/>
    <property type="evidence" value="ECO:0007669"/>
    <property type="project" value="InterPro"/>
</dbReference>
<dbReference type="Pfam" id="PF04471">
    <property type="entry name" value="Mrr_cat"/>
    <property type="match status" value="1"/>
</dbReference>
<dbReference type="SUPFAM" id="SSF52980">
    <property type="entry name" value="Restriction endonuclease-like"/>
    <property type="match status" value="1"/>
</dbReference>
<dbReference type="GO" id="GO:0015666">
    <property type="term" value="F:restriction endodeoxyribonuclease activity"/>
    <property type="evidence" value="ECO:0007669"/>
    <property type="project" value="TreeGrafter"/>
</dbReference>
<name>A0A3R1ADA7_SALET</name>
<gene>
    <name evidence="2" type="ORF">D7N80_23410</name>
</gene>
<dbReference type="InterPro" id="IPR011856">
    <property type="entry name" value="tRNA_endonuc-like_dom_sf"/>
</dbReference>
<keyword evidence="2" id="KW-0255">Endonuclease</keyword>
<keyword evidence="2" id="KW-0540">Nuclease</keyword>
<dbReference type="InterPro" id="IPR011335">
    <property type="entry name" value="Restrct_endonuc-II-like"/>
</dbReference>
<dbReference type="InterPro" id="IPR052906">
    <property type="entry name" value="Type_IV_Methyl-Rstrct_Enzyme"/>
</dbReference>
<dbReference type="PANTHER" id="PTHR30015:SF7">
    <property type="entry name" value="TYPE IV METHYL-DIRECTED RESTRICTION ENZYME ECOKMRR"/>
    <property type="match status" value="1"/>
</dbReference>
<protein>
    <submittedName>
        <fullName evidence="2">Restriction endonuclease</fullName>
    </submittedName>
</protein>
<organism evidence="2">
    <name type="scientific">Salmonella enterica I</name>
    <dbReference type="NCBI Taxonomy" id="59201"/>
    <lineage>
        <taxon>Bacteria</taxon>
        <taxon>Pseudomonadati</taxon>
        <taxon>Pseudomonadota</taxon>
        <taxon>Gammaproteobacteria</taxon>
        <taxon>Enterobacterales</taxon>
        <taxon>Enterobacteriaceae</taxon>
        <taxon>Salmonella</taxon>
    </lineage>
</organism>
<evidence type="ECO:0000259" key="1">
    <source>
        <dbReference type="Pfam" id="PF04471"/>
    </source>
</evidence>